<keyword evidence="5" id="KW-0548">Nucleotidyltransferase</keyword>
<dbReference type="KEGG" id="cdep:91088419"/>
<accession>A0A1E3I7M1</accession>
<sequence>MATLLPEPCLEVPRRPNPGFDPLPHLSQPFHIDPATRSYSHQYANIYFVRLVEQRPIVEKKALEKWRNIKDKPPLLPRILNLMRSQLCYIVGTVYMEMPLKPNVLEDMARDHWLAPPAPQTKFYSAQDAVHLEDESGRVRLVGNAIQKERDREDGGLVTGVIMAALGTETSGGDFEVLDICFSGLPDKLKVDGAPNKAVKDKAKAKGDEDYDMEEAQSDLAESEKTWVALVSGLSIGSSTVAADLKAEMMVEWLVGEMGGPMDQLAGVRIARLIIAGNALAASVKGQDDRKVKCFTNVKKPLFPSHPTKTLATIFSDLLSSSLPIHLIPGPSDPAGATLPQQPLPKILFASKSKTEGLESLTNPAWMAIGGRSFLATGGQTIDDIFKYLPANSRSGMAQMTLIWQHLAPTAPDTLWIYPFPDVDPFIIKHRPDFYVIGNQPEFETTLVGDNDDPTRVILLPSFAQTGTLALVCLETLECKVLSFEVPTWAGDLAKNEDNENGGDDVDMDPPN</sequence>
<evidence type="ECO:0000256" key="3">
    <source>
        <dbReference type="ARBA" id="ARBA00012417"/>
    </source>
</evidence>
<gene>
    <name evidence="11" type="ORF">L203_104209</name>
</gene>
<evidence type="ECO:0000256" key="5">
    <source>
        <dbReference type="ARBA" id="ARBA00022695"/>
    </source>
</evidence>
<keyword evidence="7" id="KW-0239">DNA-directed DNA polymerase</keyword>
<evidence type="ECO:0000313" key="12">
    <source>
        <dbReference type="Proteomes" id="UP000094043"/>
    </source>
</evidence>
<reference evidence="11" key="1">
    <citation type="submission" date="2016-06" db="EMBL/GenBank/DDBJ databases">
        <authorList>
            <person name="Cuomo C."/>
            <person name="Litvintseva A."/>
            <person name="Heitman J."/>
            <person name="Chen Y."/>
            <person name="Sun S."/>
            <person name="Springer D."/>
            <person name="Dromer F."/>
            <person name="Young S."/>
            <person name="Zeng Q."/>
            <person name="Chapman S."/>
            <person name="Gujja S."/>
            <person name="Saif S."/>
            <person name="Birren B."/>
        </authorList>
    </citation>
    <scope>NUCLEOTIDE SEQUENCE</scope>
    <source>
        <strain evidence="11">CBS 7841</strain>
    </source>
</reference>
<dbReference type="RefSeq" id="XP_066069693.1">
    <property type="nucleotide sequence ID" value="XM_066213596.1"/>
</dbReference>
<dbReference type="InterPro" id="IPR007185">
    <property type="entry name" value="DNA_pol_a/d/e_bsu"/>
</dbReference>
<dbReference type="GeneID" id="91088419"/>
<dbReference type="AlphaFoldDB" id="A0A1E3I7M1"/>
<feature type="compositionally biased region" description="Acidic residues" evidence="10">
    <location>
        <begin position="499"/>
        <end position="512"/>
    </location>
</feature>
<dbReference type="PANTHER" id="PTHR10416">
    <property type="entry name" value="DNA POLYMERASE DELTA SUBUNIT 2"/>
    <property type="match status" value="1"/>
</dbReference>
<dbReference type="VEuPathDB" id="FungiDB:L203_05210"/>
<evidence type="ECO:0000256" key="4">
    <source>
        <dbReference type="ARBA" id="ARBA00022679"/>
    </source>
</evidence>
<comment type="catalytic activity">
    <reaction evidence="9">
        <text>DNA(n) + a 2'-deoxyribonucleoside 5'-triphosphate = DNA(n+1) + diphosphate</text>
        <dbReference type="Rhea" id="RHEA:22508"/>
        <dbReference type="Rhea" id="RHEA-COMP:17339"/>
        <dbReference type="Rhea" id="RHEA-COMP:17340"/>
        <dbReference type="ChEBI" id="CHEBI:33019"/>
        <dbReference type="ChEBI" id="CHEBI:61560"/>
        <dbReference type="ChEBI" id="CHEBI:173112"/>
        <dbReference type="EC" id="2.7.7.7"/>
    </reaction>
</comment>
<name>A0A1E3I7M1_9TREE</name>
<dbReference type="Pfam" id="PF18018">
    <property type="entry name" value="DNA_pol_D_N"/>
    <property type="match status" value="1"/>
</dbReference>
<dbReference type="Gene3D" id="2.40.50.430">
    <property type="match status" value="1"/>
</dbReference>
<dbReference type="EC" id="2.7.7.7" evidence="3"/>
<evidence type="ECO:0000313" key="11">
    <source>
        <dbReference type="EMBL" id="WVN88993.1"/>
    </source>
</evidence>
<dbReference type="GO" id="GO:0043625">
    <property type="term" value="C:delta DNA polymerase complex"/>
    <property type="evidence" value="ECO:0007669"/>
    <property type="project" value="TreeGrafter"/>
</dbReference>
<dbReference type="Gene3D" id="3.60.21.50">
    <property type="match status" value="1"/>
</dbReference>
<keyword evidence="6" id="KW-0235">DNA replication</keyword>
<keyword evidence="4" id="KW-0808">Transferase</keyword>
<proteinExistence type="inferred from homology"/>
<comment type="similarity">
    <text evidence="2">Belongs to the DNA polymerase delta/II small subunit family.</text>
</comment>
<dbReference type="GO" id="GO:0006273">
    <property type="term" value="P:lagging strand elongation"/>
    <property type="evidence" value="ECO:0007669"/>
    <property type="project" value="UniProtKB-ARBA"/>
</dbReference>
<protein>
    <recommendedName>
        <fullName evidence="3">DNA-directed DNA polymerase</fullName>
        <ecNumber evidence="3">2.7.7.7</ecNumber>
    </recommendedName>
</protein>
<reference evidence="11" key="2">
    <citation type="journal article" date="2022" name="Elife">
        <title>Obligate sexual reproduction of a homothallic fungus closely related to the Cryptococcus pathogenic species complex.</title>
        <authorList>
            <person name="Passer A.R."/>
            <person name="Clancey S.A."/>
            <person name="Shea T."/>
            <person name="David-Palma M."/>
            <person name="Averette A.F."/>
            <person name="Boekhout T."/>
            <person name="Porcel B.M."/>
            <person name="Nowrousian M."/>
            <person name="Cuomo C.A."/>
            <person name="Sun S."/>
            <person name="Heitman J."/>
            <person name="Coelho M.A."/>
        </authorList>
    </citation>
    <scope>NUCLEOTIDE SEQUENCE</scope>
    <source>
        <strain evidence="11">CBS 7841</strain>
    </source>
</reference>
<evidence type="ECO:0000256" key="1">
    <source>
        <dbReference type="ARBA" id="ARBA00004123"/>
    </source>
</evidence>
<comment type="subcellular location">
    <subcellularLocation>
        <location evidence="1">Nucleus</location>
    </subcellularLocation>
</comment>
<dbReference type="InterPro" id="IPR040663">
    <property type="entry name" value="DNA_pol_D_N"/>
</dbReference>
<evidence type="ECO:0000256" key="2">
    <source>
        <dbReference type="ARBA" id="ARBA00006035"/>
    </source>
</evidence>
<organism evidence="11 12">
    <name type="scientific">Cryptococcus depauperatus CBS 7841</name>
    <dbReference type="NCBI Taxonomy" id="1295531"/>
    <lineage>
        <taxon>Eukaryota</taxon>
        <taxon>Fungi</taxon>
        <taxon>Dikarya</taxon>
        <taxon>Basidiomycota</taxon>
        <taxon>Agaricomycotina</taxon>
        <taxon>Tremellomycetes</taxon>
        <taxon>Tremellales</taxon>
        <taxon>Cryptococcaceae</taxon>
        <taxon>Cryptococcus</taxon>
    </lineage>
</organism>
<dbReference type="GO" id="GO:0006281">
    <property type="term" value="P:DNA repair"/>
    <property type="evidence" value="ECO:0007669"/>
    <property type="project" value="UniProtKB-ARBA"/>
</dbReference>
<dbReference type="GO" id="GO:0003677">
    <property type="term" value="F:DNA binding"/>
    <property type="evidence" value="ECO:0007669"/>
    <property type="project" value="InterPro"/>
</dbReference>
<dbReference type="PANTHER" id="PTHR10416:SF0">
    <property type="entry name" value="DNA POLYMERASE DELTA SUBUNIT 2"/>
    <property type="match status" value="1"/>
</dbReference>
<feature type="region of interest" description="Disordered" evidence="10">
    <location>
        <begin position="493"/>
        <end position="512"/>
    </location>
</feature>
<dbReference type="FunFam" id="2.40.50.430:FF:000002">
    <property type="entry name" value="DNA polymerase delta subunit"/>
    <property type="match status" value="1"/>
</dbReference>
<evidence type="ECO:0000256" key="7">
    <source>
        <dbReference type="ARBA" id="ARBA00022932"/>
    </source>
</evidence>
<dbReference type="FunFam" id="3.60.21.50:FF:000002">
    <property type="entry name" value="DNA polymerase delta small subunit"/>
    <property type="match status" value="1"/>
</dbReference>
<dbReference type="GO" id="GO:0003887">
    <property type="term" value="F:DNA-directed DNA polymerase activity"/>
    <property type="evidence" value="ECO:0007669"/>
    <property type="project" value="UniProtKB-KW"/>
</dbReference>
<keyword evidence="12" id="KW-1185">Reference proteome</keyword>
<reference evidence="11" key="3">
    <citation type="submission" date="2024-01" db="EMBL/GenBank/DDBJ databases">
        <authorList>
            <person name="Coelho M.A."/>
            <person name="David-Palma M."/>
            <person name="Shea T."/>
            <person name="Sun S."/>
            <person name="Cuomo C.A."/>
            <person name="Heitman J."/>
        </authorList>
    </citation>
    <scope>NUCLEOTIDE SEQUENCE</scope>
    <source>
        <strain evidence="11">CBS 7841</strain>
    </source>
</reference>
<dbReference type="OrthoDB" id="3763at2759"/>
<evidence type="ECO:0000256" key="9">
    <source>
        <dbReference type="ARBA" id="ARBA00049244"/>
    </source>
</evidence>
<keyword evidence="8" id="KW-0539">Nucleus</keyword>
<dbReference type="Proteomes" id="UP000094043">
    <property type="component" value="Chromosome 5"/>
</dbReference>
<evidence type="ECO:0000256" key="6">
    <source>
        <dbReference type="ARBA" id="ARBA00022705"/>
    </source>
</evidence>
<dbReference type="InterPro" id="IPR024826">
    <property type="entry name" value="DNA_pol_delta/II_ssu"/>
</dbReference>
<evidence type="ECO:0000256" key="8">
    <source>
        <dbReference type="ARBA" id="ARBA00023242"/>
    </source>
</evidence>
<dbReference type="GO" id="GO:1902969">
    <property type="term" value="P:mitotic DNA replication"/>
    <property type="evidence" value="ECO:0007669"/>
    <property type="project" value="UniProtKB-ARBA"/>
</dbReference>
<dbReference type="EMBL" id="CP143788">
    <property type="protein sequence ID" value="WVN88993.1"/>
    <property type="molecule type" value="Genomic_DNA"/>
</dbReference>
<evidence type="ECO:0000256" key="10">
    <source>
        <dbReference type="SAM" id="MobiDB-lite"/>
    </source>
</evidence>
<dbReference type="Pfam" id="PF04042">
    <property type="entry name" value="DNA_pol_E_B"/>
    <property type="match status" value="1"/>
</dbReference>